<dbReference type="PANTHER" id="PTHR45008">
    <property type="entry name" value="PTS SYSTEM GLUCOSE-SPECIFIC EIIA COMPONENT"/>
    <property type="match status" value="1"/>
</dbReference>
<keyword evidence="5" id="KW-0598">Phosphotransferase system</keyword>
<dbReference type="GO" id="GO:0005737">
    <property type="term" value="C:cytoplasm"/>
    <property type="evidence" value="ECO:0007669"/>
    <property type="project" value="UniProtKB-SubCell"/>
</dbReference>
<dbReference type="PANTHER" id="PTHR45008:SF1">
    <property type="entry name" value="PTS SYSTEM GLUCOSE-SPECIFIC EIIA COMPONENT"/>
    <property type="match status" value="1"/>
</dbReference>
<keyword evidence="2" id="KW-0813">Transport</keyword>
<keyword evidence="4 8" id="KW-0808">Transferase</keyword>
<dbReference type="PROSITE" id="PS51093">
    <property type="entry name" value="PTS_EIIA_TYPE_1"/>
    <property type="match status" value="1"/>
</dbReference>
<evidence type="ECO:0000256" key="3">
    <source>
        <dbReference type="ARBA" id="ARBA00022597"/>
    </source>
</evidence>
<evidence type="ECO:0000256" key="4">
    <source>
        <dbReference type="ARBA" id="ARBA00022679"/>
    </source>
</evidence>
<comment type="subcellular location">
    <subcellularLocation>
        <location evidence="1">Cytoplasm</location>
    </subcellularLocation>
</comment>
<name>A0A840URT5_9FIRM</name>
<dbReference type="Pfam" id="PF00358">
    <property type="entry name" value="PTS_EIIA_1"/>
    <property type="match status" value="1"/>
</dbReference>
<organism evidence="8 9">
    <name type="scientific">Pectinatus brassicae</name>
    <dbReference type="NCBI Taxonomy" id="862415"/>
    <lineage>
        <taxon>Bacteria</taxon>
        <taxon>Bacillati</taxon>
        <taxon>Bacillota</taxon>
        <taxon>Negativicutes</taxon>
        <taxon>Selenomonadales</taxon>
        <taxon>Selenomonadaceae</taxon>
        <taxon>Pectinatus</taxon>
    </lineage>
</organism>
<dbReference type="FunFam" id="2.70.70.10:FF:000001">
    <property type="entry name" value="PTS system glucose-specific IIA component"/>
    <property type="match status" value="1"/>
</dbReference>
<dbReference type="InterPro" id="IPR001127">
    <property type="entry name" value="PTS_EIIA_1_perm"/>
</dbReference>
<keyword evidence="9" id="KW-1185">Reference proteome</keyword>
<keyword evidence="3" id="KW-0762">Sugar transport</keyword>
<evidence type="ECO:0000259" key="7">
    <source>
        <dbReference type="PROSITE" id="PS51093"/>
    </source>
</evidence>
<dbReference type="InterPro" id="IPR050890">
    <property type="entry name" value="PTS_EIIA_component"/>
</dbReference>
<reference evidence="8 9" key="1">
    <citation type="submission" date="2020-08" db="EMBL/GenBank/DDBJ databases">
        <title>Genomic Encyclopedia of Type Strains, Phase IV (KMG-IV): sequencing the most valuable type-strain genomes for metagenomic binning, comparative biology and taxonomic classification.</title>
        <authorList>
            <person name="Goeker M."/>
        </authorList>
    </citation>
    <scope>NUCLEOTIDE SEQUENCE [LARGE SCALE GENOMIC DNA]</scope>
    <source>
        <strain evidence="8 9">DSM 24661</strain>
    </source>
</reference>
<dbReference type="EMBL" id="JACHFH010000003">
    <property type="protein sequence ID" value="MBB5335255.1"/>
    <property type="molecule type" value="Genomic_DNA"/>
</dbReference>
<evidence type="ECO:0000313" key="8">
    <source>
        <dbReference type="EMBL" id="MBB5335255.1"/>
    </source>
</evidence>
<dbReference type="NCBIfam" id="TIGR00830">
    <property type="entry name" value="PTBA"/>
    <property type="match status" value="1"/>
</dbReference>
<dbReference type="PROSITE" id="PS00371">
    <property type="entry name" value="PTS_EIIA_TYPE_1_HIS"/>
    <property type="match status" value="1"/>
</dbReference>
<gene>
    <name evidence="8" type="ORF">HNR32_000375</name>
</gene>
<evidence type="ECO:0000256" key="5">
    <source>
        <dbReference type="ARBA" id="ARBA00022683"/>
    </source>
</evidence>
<sequence>MFGLFKKKLLEVSVPVQGEVIDIDKVQDEVFSSKMMGDGFAVEPQSDCVTAPCDGKIVLLSKTKHAIAIENQGVQLLIHIGLDTVELGGVGFTSYVEQGAQIKKGERLISFDKDYIVEKGKKLTTIVVITNMDEKVKKLEKNLQSDAVLTIEVK</sequence>
<evidence type="ECO:0000256" key="1">
    <source>
        <dbReference type="ARBA" id="ARBA00004496"/>
    </source>
</evidence>
<dbReference type="Proteomes" id="UP000559117">
    <property type="component" value="Unassembled WGS sequence"/>
</dbReference>
<evidence type="ECO:0000313" key="9">
    <source>
        <dbReference type="Proteomes" id="UP000559117"/>
    </source>
</evidence>
<dbReference type="GO" id="GO:0009401">
    <property type="term" value="P:phosphoenolpyruvate-dependent sugar phosphotransferase system"/>
    <property type="evidence" value="ECO:0007669"/>
    <property type="project" value="UniProtKB-KW"/>
</dbReference>
<accession>A0A840URT5</accession>
<comment type="caution">
    <text evidence="8">The sequence shown here is derived from an EMBL/GenBank/DDBJ whole genome shotgun (WGS) entry which is preliminary data.</text>
</comment>
<feature type="domain" description="PTS EIIA type-1" evidence="7">
    <location>
        <begin position="28"/>
        <end position="131"/>
    </location>
</feature>
<keyword evidence="6" id="KW-0418">Kinase</keyword>
<dbReference type="SUPFAM" id="SSF51261">
    <property type="entry name" value="Duplicated hybrid motif"/>
    <property type="match status" value="1"/>
</dbReference>
<dbReference type="RefSeq" id="WP_183859082.1">
    <property type="nucleotide sequence ID" value="NZ_JACHFH010000003.1"/>
</dbReference>
<dbReference type="AlphaFoldDB" id="A0A840URT5"/>
<evidence type="ECO:0000256" key="2">
    <source>
        <dbReference type="ARBA" id="ARBA00022448"/>
    </source>
</evidence>
<evidence type="ECO:0000256" key="6">
    <source>
        <dbReference type="ARBA" id="ARBA00022777"/>
    </source>
</evidence>
<protein>
    <submittedName>
        <fullName evidence="8">Glucose-specific phosphotransferase system IIA component</fullName>
    </submittedName>
</protein>
<dbReference type="InterPro" id="IPR011055">
    <property type="entry name" value="Dup_hybrid_motif"/>
</dbReference>
<proteinExistence type="predicted"/>
<dbReference type="GO" id="GO:0016301">
    <property type="term" value="F:kinase activity"/>
    <property type="evidence" value="ECO:0007669"/>
    <property type="project" value="UniProtKB-KW"/>
</dbReference>
<dbReference type="Gene3D" id="2.70.70.10">
    <property type="entry name" value="Glucose Permease (Domain IIA)"/>
    <property type="match status" value="1"/>
</dbReference>